<dbReference type="EMBL" id="JADNRY010000057">
    <property type="protein sequence ID" value="KAF9068790.1"/>
    <property type="molecule type" value="Genomic_DNA"/>
</dbReference>
<dbReference type="Proteomes" id="UP000772434">
    <property type="component" value="Unassembled WGS sequence"/>
</dbReference>
<dbReference type="OrthoDB" id="5548689at2759"/>
<organism evidence="1 2">
    <name type="scientific">Rhodocollybia butyracea</name>
    <dbReference type="NCBI Taxonomy" id="206335"/>
    <lineage>
        <taxon>Eukaryota</taxon>
        <taxon>Fungi</taxon>
        <taxon>Dikarya</taxon>
        <taxon>Basidiomycota</taxon>
        <taxon>Agaricomycotina</taxon>
        <taxon>Agaricomycetes</taxon>
        <taxon>Agaricomycetidae</taxon>
        <taxon>Agaricales</taxon>
        <taxon>Marasmiineae</taxon>
        <taxon>Omphalotaceae</taxon>
        <taxon>Rhodocollybia</taxon>
    </lineage>
</organism>
<dbReference type="AlphaFoldDB" id="A0A9P5U6E7"/>
<evidence type="ECO:0000313" key="2">
    <source>
        <dbReference type="Proteomes" id="UP000772434"/>
    </source>
</evidence>
<gene>
    <name evidence="1" type="ORF">BDP27DRAFT_1326632</name>
</gene>
<reference evidence="1" key="1">
    <citation type="submission" date="2020-11" db="EMBL/GenBank/DDBJ databases">
        <authorList>
            <consortium name="DOE Joint Genome Institute"/>
            <person name="Ahrendt S."/>
            <person name="Riley R."/>
            <person name="Andreopoulos W."/>
            <person name="Labutti K."/>
            <person name="Pangilinan J."/>
            <person name="Ruiz-Duenas F.J."/>
            <person name="Barrasa J.M."/>
            <person name="Sanchez-Garcia M."/>
            <person name="Camarero S."/>
            <person name="Miyauchi S."/>
            <person name="Serrano A."/>
            <person name="Linde D."/>
            <person name="Babiker R."/>
            <person name="Drula E."/>
            <person name="Ayuso-Fernandez I."/>
            <person name="Pacheco R."/>
            <person name="Padilla G."/>
            <person name="Ferreira P."/>
            <person name="Barriuso J."/>
            <person name="Kellner H."/>
            <person name="Castanera R."/>
            <person name="Alfaro M."/>
            <person name="Ramirez L."/>
            <person name="Pisabarro A.G."/>
            <person name="Kuo A."/>
            <person name="Tritt A."/>
            <person name="Lipzen A."/>
            <person name="He G."/>
            <person name="Yan M."/>
            <person name="Ng V."/>
            <person name="Cullen D."/>
            <person name="Martin F."/>
            <person name="Rosso M.-N."/>
            <person name="Henrissat B."/>
            <person name="Hibbett D."/>
            <person name="Martinez A.T."/>
            <person name="Grigoriev I.V."/>
        </authorList>
    </citation>
    <scope>NUCLEOTIDE SEQUENCE</scope>
    <source>
        <strain evidence="1">AH 40177</strain>
    </source>
</reference>
<name>A0A9P5U6E7_9AGAR</name>
<evidence type="ECO:0008006" key="3">
    <source>
        <dbReference type="Google" id="ProtNLM"/>
    </source>
</evidence>
<comment type="caution">
    <text evidence="1">The sequence shown here is derived from an EMBL/GenBank/DDBJ whole genome shotgun (WGS) entry which is preliminary data.</text>
</comment>
<keyword evidence="2" id="KW-1185">Reference proteome</keyword>
<protein>
    <recommendedName>
        <fullName evidence="3">F-box domain-containing protein</fullName>
    </recommendedName>
</protein>
<evidence type="ECO:0000313" key="1">
    <source>
        <dbReference type="EMBL" id="KAF9068790.1"/>
    </source>
</evidence>
<proteinExistence type="predicted"/>
<sequence>MSDDVQHSPLDSKSLKSTHSPTCFALESTYQELYTDFLAKSRHNDIPSSPAARATLRALIDQTRKDLQSCTETPICSQILRVLELQESLLAPIRILPSEVLTEIFQLVIEASTKPGITYNSRVSPKLSGCIFVLTWICFWWRDEALSNSTFWSTVTYASSSYATLPTTEVTAFLNECILRSGASVPMDITVSISRRDESLPALTTIGMLIARAHRWKRAAFSFQSLHLIDIIFPFKPSTHFPFLEDLSFQCHDDPGIDPVRNPILECHPPLQELELSTLLESYTDVIASRTLKVLKIDCYIGVSLARLLHMCPCLESLILFSFIFRENADAKQITCQSSLLALNIGGDVGNYDKIENGAWTGVTFPKLTELDVTLPDLIDHEDWEAAYDAERSSNAIKVCITARRSDRVCRRL</sequence>
<accession>A0A9P5U6E7</accession>
<dbReference type="SUPFAM" id="SSF52047">
    <property type="entry name" value="RNI-like"/>
    <property type="match status" value="1"/>
</dbReference>